<dbReference type="InterPro" id="IPR001296">
    <property type="entry name" value="Glyco_trans_1"/>
</dbReference>
<dbReference type="SUPFAM" id="SSF53756">
    <property type="entry name" value="UDP-Glycosyltransferase/glycogen phosphorylase"/>
    <property type="match status" value="1"/>
</dbReference>
<protein>
    <submittedName>
        <fullName evidence="3">Glycosyltransferase involved in cell wall biosynthesis</fullName>
    </submittedName>
</protein>
<proteinExistence type="predicted"/>
<comment type="caution">
    <text evidence="3">The sequence shown here is derived from an EMBL/GenBank/DDBJ whole genome shotgun (WGS) entry which is preliminary data.</text>
</comment>
<evidence type="ECO:0000259" key="2">
    <source>
        <dbReference type="Pfam" id="PF00534"/>
    </source>
</evidence>
<dbReference type="Proteomes" id="UP000732378">
    <property type="component" value="Unassembled WGS sequence"/>
</dbReference>
<evidence type="ECO:0000313" key="3">
    <source>
        <dbReference type="EMBL" id="MBM7507665.1"/>
    </source>
</evidence>
<dbReference type="PANTHER" id="PTHR12526">
    <property type="entry name" value="GLYCOSYLTRANSFERASE"/>
    <property type="match status" value="1"/>
</dbReference>
<keyword evidence="4" id="KW-1185">Reference proteome</keyword>
<organism evidence="3 4">
    <name type="scientific">Nocardioides salarius</name>
    <dbReference type="NCBI Taxonomy" id="374513"/>
    <lineage>
        <taxon>Bacteria</taxon>
        <taxon>Bacillati</taxon>
        <taxon>Actinomycetota</taxon>
        <taxon>Actinomycetes</taxon>
        <taxon>Propionibacteriales</taxon>
        <taxon>Nocardioidaceae</taxon>
        <taxon>Nocardioides</taxon>
    </lineage>
</organism>
<evidence type="ECO:0000313" key="4">
    <source>
        <dbReference type="Proteomes" id="UP000732378"/>
    </source>
</evidence>
<feature type="domain" description="Glycosyl transferase family 1" evidence="2">
    <location>
        <begin position="156"/>
        <end position="300"/>
    </location>
</feature>
<gene>
    <name evidence="3" type="ORF">JOE61_001479</name>
</gene>
<evidence type="ECO:0000256" key="1">
    <source>
        <dbReference type="ARBA" id="ARBA00022679"/>
    </source>
</evidence>
<keyword evidence="1" id="KW-0808">Transferase</keyword>
<dbReference type="Gene3D" id="3.40.50.2000">
    <property type="entry name" value="Glycogen Phosphorylase B"/>
    <property type="match status" value="2"/>
</dbReference>
<dbReference type="EMBL" id="JAFBBZ010000001">
    <property type="protein sequence ID" value="MBM7507665.1"/>
    <property type="molecule type" value="Genomic_DNA"/>
</dbReference>
<name>A0ABS2M922_9ACTN</name>
<dbReference type="CDD" id="cd03801">
    <property type="entry name" value="GT4_PimA-like"/>
    <property type="match status" value="1"/>
</dbReference>
<sequence length="351" mass="39241">MKILINTPVYPPSRGGIETFTEGLADELHGRGHDVTVMVPGKSGVALGGHVRVISRRQWITHLIKLLRAEVVVNSGPAMRSSWTSLFVRRRRVNIHHIDLTRTAQTNDLRSNLKTWVFSKSCDVYVSHELQRRSGRSGLVIHNFYNEVPDNANAVIESQRRDILFVGRMLPGKGVDVLLRAFAESANVLPKDVNLVIVGEGPCLADARKLAEYLRIDQRTRFLGQLPQNRVQDCMRRADILVVPSNWGEPYGLVVLEALAAGCRVVVSRDGGLPEALSGHGTVVEPGNTAQLGAAIRSLVVSVRTGQMSDSLRAHLARRSRPAVVDEYEQLFREVVAQSRRWKIDRRRRRH</sequence>
<reference evidence="3 4" key="1">
    <citation type="submission" date="2021-01" db="EMBL/GenBank/DDBJ databases">
        <title>Sequencing the genomes of 1000 actinobacteria strains.</title>
        <authorList>
            <person name="Klenk H.-P."/>
        </authorList>
    </citation>
    <scope>NUCLEOTIDE SEQUENCE [LARGE SCALE GENOMIC DNA]</scope>
    <source>
        <strain evidence="3 4">DSM 18239</strain>
    </source>
</reference>
<dbReference type="RefSeq" id="WP_193669859.1">
    <property type="nucleotide sequence ID" value="NZ_JACDTV010000011.1"/>
</dbReference>
<accession>A0ABS2M922</accession>
<dbReference type="Pfam" id="PF00534">
    <property type="entry name" value="Glycos_transf_1"/>
    <property type="match status" value="1"/>
</dbReference>